<feature type="region of interest" description="Disordered" evidence="6">
    <location>
        <begin position="148"/>
        <end position="172"/>
    </location>
</feature>
<dbReference type="InterPro" id="IPR012340">
    <property type="entry name" value="NA-bd_OB-fold"/>
</dbReference>
<dbReference type="SUPFAM" id="SSF88798">
    <property type="entry name" value="N-terminal, heterodimerisation domain of RBP7 (RpoE)"/>
    <property type="match status" value="1"/>
</dbReference>
<sequence length="223" mass="25125">MFVLSTISDTVKIEPREFGGDVTVALEDELNRKYANKVLQDVGLCVALFDLLKASEGKVRYGDGCIYHKVEFRLVVFRPFIGEIIVGRVKSCTEKHVRAEALHFWLPDPTEEQLLDPLSSDPDYRNYLDPDQPIRFRVEQEAFVDANPTIAPKAPVESTNEVGSEEDEREPPYSLICSISEQGLGLTSWWNAPEEGDEEEEDDDAAAAEEGEEEIEEEVEDEA</sequence>
<protein>
    <recommendedName>
        <fullName evidence="10">RNA polymerase III subunit Rpc25 domain-containing protein</fullName>
    </recommendedName>
</protein>
<evidence type="ECO:0000259" key="8">
    <source>
        <dbReference type="Pfam" id="PF08292"/>
    </source>
</evidence>
<organism evidence="9">
    <name type="scientific">Bartheletia paradoxa</name>
    <dbReference type="NCBI Taxonomy" id="669517"/>
    <lineage>
        <taxon>Eukaryota</taxon>
        <taxon>Fungi</taxon>
        <taxon>Dikarya</taxon>
        <taxon>Basidiomycota</taxon>
        <taxon>Agaricomycotina</taxon>
        <taxon>Bartheletiomycetes</taxon>
        <taxon>Bartheletiales</taxon>
        <taxon>Bartheletiaceae</taxon>
        <taxon>Bartheletia</taxon>
    </lineage>
</organism>
<evidence type="ECO:0000256" key="3">
    <source>
        <dbReference type="ARBA" id="ARBA00022478"/>
    </source>
</evidence>
<proteinExistence type="inferred from homology"/>
<feature type="domain" description="RNA polymerase Rpb7-like N-terminal" evidence="7">
    <location>
        <begin position="8"/>
        <end position="64"/>
    </location>
</feature>
<dbReference type="FunFam" id="3.30.1490.120:FF:000001">
    <property type="entry name" value="DNA-directed RNA polymerase II subunit RPB7"/>
    <property type="match status" value="1"/>
</dbReference>
<accession>A0A2D0XHS2</accession>
<dbReference type="InterPro" id="IPR005576">
    <property type="entry name" value="Rpb7-like_N"/>
</dbReference>
<dbReference type="CDD" id="cd04330">
    <property type="entry name" value="RNAP_III_Rpc25_N"/>
    <property type="match status" value="1"/>
</dbReference>
<evidence type="ECO:0000256" key="4">
    <source>
        <dbReference type="ARBA" id="ARBA00023163"/>
    </source>
</evidence>
<dbReference type="InterPro" id="IPR036898">
    <property type="entry name" value="RNA_pol_Rpb7-like_N_sf"/>
</dbReference>
<dbReference type="GO" id="GO:0006384">
    <property type="term" value="P:transcription initiation at RNA polymerase III promoter"/>
    <property type="evidence" value="ECO:0007669"/>
    <property type="project" value="TreeGrafter"/>
</dbReference>
<dbReference type="Gene3D" id="3.30.1490.120">
    <property type="entry name" value="RNA polymerase Rpb7-like, N-terminal domain"/>
    <property type="match status" value="1"/>
</dbReference>
<dbReference type="PANTHER" id="PTHR12709">
    <property type="entry name" value="DNA-DIRECTED RNA POLYMERASE II, III"/>
    <property type="match status" value="1"/>
</dbReference>
<dbReference type="InterPro" id="IPR045113">
    <property type="entry name" value="Rpb7-like"/>
</dbReference>
<comment type="similarity">
    <text evidence="2">Belongs to the eukaryotic RPB7/RPC8 RNA polymerase subunit family.</text>
</comment>
<dbReference type="AlphaFoldDB" id="A0A2D0XHS2"/>
<gene>
    <name evidence="9" type="ORF">SPAR04455</name>
</gene>
<dbReference type="GO" id="GO:0005666">
    <property type="term" value="C:RNA polymerase III complex"/>
    <property type="evidence" value="ECO:0007669"/>
    <property type="project" value="TreeGrafter"/>
</dbReference>
<feature type="compositionally biased region" description="Acidic residues" evidence="6">
    <location>
        <begin position="194"/>
        <end position="223"/>
    </location>
</feature>
<dbReference type="InterPro" id="IPR013238">
    <property type="entry name" value="RNA_pol_III_Rbc25"/>
</dbReference>
<keyword evidence="4" id="KW-0804">Transcription</keyword>
<feature type="region of interest" description="Disordered" evidence="6">
    <location>
        <begin position="189"/>
        <end position="223"/>
    </location>
</feature>
<comment type="subcellular location">
    <subcellularLocation>
        <location evidence="1">Nucleus</location>
    </subcellularLocation>
</comment>
<dbReference type="PANTHER" id="PTHR12709:SF1">
    <property type="entry name" value="DNA-DIRECTED RNA POLYMERASE III SUBUNIT RPC8"/>
    <property type="match status" value="1"/>
</dbReference>
<name>A0A2D0XHS2_9BASI</name>
<evidence type="ECO:0000256" key="6">
    <source>
        <dbReference type="SAM" id="MobiDB-lite"/>
    </source>
</evidence>
<keyword evidence="3" id="KW-0240">DNA-directed RNA polymerase</keyword>
<evidence type="ECO:0000256" key="2">
    <source>
        <dbReference type="ARBA" id="ARBA00009307"/>
    </source>
</evidence>
<dbReference type="Gene3D" id="2.40.50.140">
    <property type="entry name" value="Nucleic acid-binding proteins"/>
    <property type="match status" value="1"/>
</dbReference>
<dbReference type="Pfam" id="PF03876">
    <property type="entry name" value="SHS2_Rpb7-N"/>
    <property type="match status" value="1"/>
</dbReference>
<keyword evidence="5" id="KW-0539">Nucleus</keyword>
<evidence type="ECO:0000259" key="7">
    <source>
        <dbReference type="Pfam" id="PF03876"/>
    </source>
</evidence>
<feature type="domain" description="RNA polymerase III subunit Rpc25" evidence="8">
    <location>
        <begin position="104"/>
        <end position="190"/>
    </location>
</feature>
<dbReference type="EMBL" id="KY000257">
    <property type="protein sequence ID" value="ASF90208.1"/>
    <property type="molecule type" value="Genomic_DNA"/>
</dbReference>
<evidence type="ECO:0000256" key="1">
    <source>
        <dbReference type="ARBA" id="ARBA00004123"/>
    </source>
</evidence>
<evidence type="ECO:0000313" key="9">
    <source>
        <dbReference type="EMBL" id="ASF90208.1"/>
    </source>
</evidence>
<dbReference type="Pfam" id="PF08292">
    <property type="entry name" value="RNA_pol_Rbc25"/>
    <property type="match status" value="1"/>
</dbReference>
<reference evidence="9" key="1">
    <citation type="submission" date="2016-10" db="EMBL/GenBank/DDBJ databases">
        <title>Phylogenomic data for the living fossil Bartheletia paradoxa suggests that the early evolutionary history of major basidiomycete lineages might not be bifurcate.</title>
        <authorList>
            <person name="Mishra B."/>
            <person name="Choi Y.-J."/>
            <person name="Bauer R."/>
            <person name="Thines M."/>
        </authorList>
    </citation>
    <scope>NUCLEOTIDE SEQUENCE</scope>
</reference>
<evidence type="ECO:0008006" key="10">
    <source>
        <dbReference type="Google" id="ProtNLM"/>
    </source>
</evidence>
<evidence type="ECO:0000256" key="5">
    <source>
        <dbReference type="ARBA" id="ARBA00023242"/>
    </source>
</evidence>